<dbReference type="NCBIfam" id="NF001138">
    <property type="entry name" value="PRK00143.1"/>
    <property type="match status" value="1"/>
</dbReference>
<feature type="region of interest" description="Interaction with tRNA" evidence="10">
    <location>
        <begin position="152"/>
        <end position="154"/>
    </location>
</feature>
<feature type="active site" description="Nucleophile" evidence="10">
    <location>
        <position position="109"/>
    </location>
</feature>
<evidence type="ECO:0000256" key="4">
    <source>
        <dbReference type="ARBA" id="ARBA00022741"/>
    </source>
</evidence>
<evidence type="ECO:0000256" key="2">
    <source>
        <dbReference type="ARBA" id="ARBA00022679"/>
    </source>
</evidence>
<dbReference type="FunFam" id="3.40.50.620:FF:000115">
    <property type="entry name" value="tRNA-specific 2-thiouridylase MnmA"/>
    <property type="match status" value="1"/>
</dbReference>
<dbReference type="EMBL" id="JAPFAR010000139">
    <property type="protein sequence ID" value="MDI3349827.1"/>
    <property type="molecule type" value="Genomic_DNA"/>
</dbReference>
<dbReference type="InterPro" id="IPR014729">
    <property type="entry name" value="Rossmann-like_a/b/a_fold"/>
</dbReference>
<comment type="similarity">
    <text evidence="10">Belongs to the MnmA/TRMU family.</text>
</comment>
<sequence length="370" mass="42351">MSKKVILGMSGGVDSSVCAHLLLAQGYEVEGLFMRNWDSFLNNDFLGNSDISQDICPQEQDYLDAKAVAEQLNIKLHRVDFVKEYWDNVFEYLINEYRIGRTPNPDIFCNKYIKFKSFADYAFNNLKADYIAMGHYAETKDGELFRAVDGSKDQSYFLAQLSNKQLEKVLFPLANLTKKEVREIANNLNLKTASKKDSTGICFIGERRFTQFLENYIPAQPGNIVDIFSNKVVGKHVGAMYYTIGQRKGLNLGGFSKPYFVVGHNLNEKIIYVANEDHKEYLLSDKLIGKDWNLIAKNFCADNLTAKFRYRQEDIKCQVKILENNEIEVLYKDTEAVTPGQQVVIYDGPKVVGAAIIDKIYYKDKQKKFL</sequence>
<feature type="region of interest" description="Interaction with tRNA" evidence="10">
    <location>
        <begin position="309"/>
        <end position="310"/>
    </location>
</feature>
<dbReference type="Pfam" id="PF20258">
    <property type="entry name" value="tRNA_Me_trans_C"/>
    <property type="match status" value="1"/>
</dbReference>
<dbReference type="CDD" id="cd01998">
    <property type="entry name" value="MnmA_TRMU-like"/>
    <property type="match status" value="1"/>
</dbReference>
<evidence type="ECO:0000256" key="9">
    <source>
        <dbReference type="ARBA" id="ARBA00056575"/>
    </source>
</evidence>
<feature type="domain" description="tRNA-specific 2-thiouridylase MnmA-like central" evidence="12">
    <location>
        <begin position="211"/>
        <end position="274"/>
    </location>
</feature>
<keyword evidence="10" id="KW-0963">Cytoplasm</keyword>
<keyword evidence="6 10" id="KW-0694">RNA-binding</keyword>
<dbReference type="GO" id="GO:0002143">
    <property type="term" value="P:tRNA wobble position uridine thiolation"/>
    <property type="evidence" value="ECO:0007669"/>
    <property type="project" value="TreeGrafter"/>
</dbReference>
<feature type="site" description="Interaction with tRNA" evidence="10">
    <location>
        <position position="135"/>
    </location>
</feature>
<dbReference type="GO" id="GO:0005737">
    <property type="term" value="C:cytoplasm"/>
    <property type="evidence" value="ECO:0007669"/>
    <property type="project" value="UniProtKB-SubCell"/>
</dbReference>
<keyword evidence="5 10" id="KW-0067">ATP-binding</keyword>
<organism evidence="13 14">
    <name type="scientific">Mycoplasmopsis arginini</name>
    <name type="common">Mycoplasma arginini</name>
    <dbReference type="NCBI Taxonomy" id="2094"/>
    <lineage>
        <taxon>Bacteria</taxon>
        <taxon>Bacillati</taxon>
        <taxon>Mycoplasmatota</taxon>
        <taxon>Mycoplasmoidales</taxon>
        <taxon>Metamycoplasmataceae</taxon>
        <taxon>Mycoplasmopsis</taxon>
    </lineage>
</organism>
<dbReference type="InterPro" id="IPR046884">
    <property type="entry name" value="MnmA-like_central"/>
</dbReference>
<evidence type="ECO:0000256" key="7">
    <source>
        <dbReference type="ARBA" id="ARBA00023157"/>
    </source>
</evidence>
<dbReference type="PANTHER" id="PTHR11933:SF5">
    <property type="entry name" value="MITOCHONDRIAL TRNA-SPECIFIC 2-THIOURIDYLASE 1"/>
    <property type="match status" value="1"/>
</dbReference>
<evidence type="ECO:0000259" key="11">
    <source>
        <dbReference type="Pfam" id="PF20258"/>
    </source>
</evidence>
<proteinExistence type="inferred from homology"/>
<comment type="function">
    <text evidence="9 10">Catalyzes the 2-thiolation of uridine at the wobble position (U34) of tRNA, leading to the formation of s(2)U34.</text>
</comment>
<dbReference type="Gene3D" id="3.40.50.620">
    <property type="entry name" value="HUPs"/>
    <property type="match status" value="1"/>
</dbReference>
<dbReference type="PANTHER" id="PTHR11933">
    <property type="entry name" value="TRNA 5-METHYLAMINOMETHYL-2-THIOURIDYLATE -METHYLTRANSFERASE"/>
    <property type="match status" value="1"/>
</dbReference>
<keyword evidence="2 10" id="KW-0808">Transferase</keyword>
<dbReference type="GO" id="GO:0000049">
    <property type="term" value="F:tRNA binding"/>
    <property type="evidence" value="ECO:0007669"/>
    <property type="project" value="UniProtKB-KW"/>
</dbReference>
<feature type="region of interest" description="Interaction with target base in tRNA" evidence="10">
    <location>
        <begin position="104"/>
        <end position="106"/>
    </location>
</feature>
<dbReference type="Proteomes" id="UP001162175">
    <property type="component" value="Unassembled WGS sequence"/>
</dbReference>
<dbReference type="InterPro" id="IPR004506">
    <property type="entry name" value="MnmA-like"/>
</dbReference>
<dbReference type="GO" id="GO:0005524">
    <property type="term" value="F:ATP binding"/>
    <property type="evidence" value="ECO:0007669"/>
    <property type="project" value="UniProtKB-KW"/>
</dbReference>
<comment type="caution">
    <text evidence="10">Lacks conserved residue(s) required for the propagation of feature annotation.</text>
</comment>
<keyword evidence="4 10" id="KW-0547">Nucleotide-binding</keyword>
<evidence type="ECO:0000259" key="12">
    <source>
        <dbReference type="Pfam" id="PF20259"/>
    </source>
</evidence>
<evidence type="ECO:0000256" key="3">
    <source>
        <dbReference type="ARBA" id="ARBA00022694"/>
    </source>
</evidence>
<feature type="binding site" evidence="10">
    <location>
        <position position="134"/>
    </location>
    <ligand>
        <name>ATP</name>
        <dbReference type="ChEBI" id="CHEBI:30616"/>
    </ligand>
</feature>
<evidence type="ECO:0000256" key="10">
    <source>
        <dbReference type="HAMAP-Rule" id="MF_00144"/>
    </source>
</evidence>
<evidence type="ECO:0000256" key="8">
    <source>
        <dbReference type="ARBA" id="ARBA00051542"/>
    </source>
</evidence>
<evidence type="ECO:0000256" key="1">
    <source>
        <dbReference type="ARBA" id="ARBA00022555"/>
    </source>
</evidence>
<evidence type="ECO:0000313" key="13">
    <source>
        <dbReference type="EMBL" id="MDI3349827.1"/>
    </source>
</evidence>
<dbReference type="EC" id="2.8.1.13" evidence="10"/>
<accession>A0AA43R1M1</accession>
<feature type="site" description="Interaction with tRNA" evidence="10">
    <location>
        <position position="341"/>
    </location>
</feature>
<protein>
    <recommendedName>
        <fullName evidence="10">tRNA-specific 2-thiouridylase MnmA</fullName>
        <ecNumber evidence="10">2.8.1.13</ecNumber>
    </recommendedName>
</protein>
<keyword evidence="7" id="KW-1015">Disulfide bond</keyword>
<evidence type="ECO:0000256" key="6">
    <source>
        <dbReference type="ARBA" id="ARBA00022884"/>
    </source>
</evidence>
<comment type="caution">
    <text evidence="13">The sequence shown here is derived from an EMBL/GenBank/DDBJ whole genome shotgun (WGS) entry which is preliminary data.</text>
</comment>
<dbReference type="HAMAP" id="MF_00144">
    <property type="entry name" value="tRNA_thiouridyl_MnmA"/>
    <property type="match status" value="1"/>
</dbReference>
<keyword evidence="1 10" id="KW-0820">tRNA-binding</keyword>
<dbReference type="NCBIfam" id="TIGR00420">
    <property type="entry name" value="trmU"/>
    <property type="match status" value="1"/>
</dbReference>
<dbReference type="InterPro" id="IPR046885">
    <property type="entry name" value="MnmA-like_C"/>
</dbReference>
<dbReference type="RefSeq" id="WP_268164616.1">
    <property type="nucleotide sequence ID" value="NZ_JAPFAO010000050.1"/>
</dbReference>
<comment type="catalytic activity">
    <reaction evidence="8 10">
        <text>S-sulfanyl-L-cysteinyl-[protein] + uridine(34) in tRNA + AH2 + ATP = 2-thiouridine(34) in tRNA + L-cysteinyl-[protein] + A + AMP + diphosphate + H(+)</text>
        <dbReference type="Rhea" id="RHEA:47032"/>
        <dbReference type="Rhea" id="RHEA-COMP:10131"/>
        <dbReference type="Rhea" id="RHEA-COMP:11726"/>
        <dbReference type="Rhea" id="RHEA-COMP:11727"/>
        <dbReference type="Rhea" id="RHEA-COMP:11728"/>
        <dbReference type="ChEBI" id="CHEBI:13193"/>
        <dbReference type="ChEBI" id="CHEBI:15378"/>
        <dbReference type="ChEBI" id="CHEBI:17499"/>
        <dbReference type="ChEBI" id="CHEBI:29950"/>
        <dbReference type="ChEBI" id="CHEBI:30616"/>
        <dbReference type="ChEBI" id="CHEBI:33019"/>
        <dbReference type="ChEBI" id="CHEBI:61963"/>
        <dbReference type="ChEBI" id="CHEBI:65315"/>
        <dbReference type="ChEBI" id="CHEBI:87170"/>
        <dbReference type="ChEBI" id="CHEBI:456215"/>
        <dbReference type="EC" id="2.8.1.13"/>
    </reaction>
</comment>
<reference evidence="13" key="1">
    <citation type="submission" date="2022-11" db="EMBL/GenBank/DDBJ databases">
        <title>Draft genome of Mycoplasma arginini isolated from fly.</title>
        <authorList>
            <person name="Severgnini M."/>
            <person name="Gioia G."/>
            <person name="Cremonesi P."/>
            <person name="Moroni P."/>
            <person name="Addis M.F."/>
            <person name="Castiglioni B."/>
        </authorList>
    </citation>
    <scope>NUCLEOTIDE SEQUENCE</scope>
    <source>
        <strain evidence="13">QMP CG1-1632</strain>
    </source>
</reference>
<dbReference type="Gene3D" id="2.40.30.10">
    <property type="entry name" value="Translation factors"/>
    <property type="match status" value="1"/>
</dbReference>
<evidence type="ECO:0000313" key="14">
    <source>
        <dbReference type="Proteomes" id="UP001162175"/>
    </source>
</evidence>
<keyword evidence="3 10" id="KW-0819">tRNA processing</keyword>
<dbReference type="InterPro" id="IPR023382">
    <property type="entry name" value="MnmA-like_central_sf"/>
</dbReference>
<dbReference type="Gene3D" id="2.30.30.280">
    <property type="entry name" value="Adenine nucleotide alpha hydrolases-like domains"/>
    <property type="match status" value="1"/>
</dbReference>
<feature type="domain" description="tRNA-specific 2-thiouridylase MnmA-like C-terminal" evidence="11">
    <location>
        <begin position="285"/>
        <end position="357"/>
    </location>
</feature>
<dbReference type="SUPFAM" id="SSF52402">
    <property type="entry name" value="Adenine nucleotide alpha hydrolases-like"/>
    <property type="match status" value="1"/>
</dbReference>
<dbReference type="FunFam" id="2.30.30.280:FF:000001">
    <property type="entry name" value="tRNA-specific 2-thiouridylase MnmA"/>
    <property type="match status" value="1"/>
</dbReference>
<name>A0AA43R1M1_MYCAR</name>
<comment type="subcellular location">
    <subcellularLocation>
        <location evidence="10">Cytoplasm</location>
    </subcellularLocation>
</comment>
<dbReference type="GO" id="GO:0103016">
    <property type="term" value="F:tRNA-uridine 2-sulfurtransferase activity"/>
    <property type="evidence" value="ECO:0007669"/>
    <property type="project" value="UniProtKB-EC"/>
</dbReference>
<feature type="active site" description="Cysteine persulfide intermediate" evidence="10">
    <location>
        <position position="202"/>
    </location>
</feature>
<gene>
    <name evidence="10 13" type="primary">mnmA</name>
    <name evidence="13" type="ORF">DCBHLPFO_00356</name>
</gene>
<evidence type="ECO:0000256" key="5">
    <source>
        <dbReference type="ARBA" id="ARBA00022840"/>
    </source>
</evidence>
<dbReference type="Pfam" id="PF20259">
    <property type="entry name" value="tRNA_Me_trans_M"/>
    <property type="match status" value="1"/>
</dbReference>
<feature type="binding site" evidence="10">
    <location>
        <position position="34"/>
    </location>
    <ligand>
        <name>ATP</name>
        <dbReference type="ChEBI" id="CHEBI:30616"/>
    </ligand>
</feature>
<dbReference type="AlphaFoldDB" id="A0AA43R1M1"/>
<feature type="binding site" evidence="10">
    <location>
        <begin position="8"/>
        <end position="15"/>
    </location>
    <ligand>
        <name>ATP</name>
        <dbReference type="ChEBI" id="CHEBI:30616"/>
    </ligand>
</feature>
<dbReference type="Pfam" id="PF03054">
    <property type="entry name" value="tRNA_Me_trans"/>
    <property type="match status" value="1"/>
</dbReference>